<dbReference type="KEGG" id="chk:D4L85_07925"/>
<dbReference type="Proteomes" id="UP000266183">
    <property type="component" value="Chromosome"/>
</dbReference>
<dbReference type="EMBL" id="CP032382">
    <property type="protein sequence ID" value="AYB30513.1"/>
    <property type="molecule type" value="Genomic_DNA"/>
</dbReference>
<organism evidence="1 2">
    <name type="scientific">Chryseolinea soli</name>
    <dbReference type="NCBI Taxonomy" id="2321403"/>
    <lineage>
        <taxon>Bacteria</taxon>
        <taxon>Pseudomonadati</taxon>
        <taxon>Bacteroidota</taxon>
        <taxon>Cytophagia</taxon>
        <taxon>Cytophagales</taxon>
        <taxon>Fulvivirgaceae</taxon>
        <taxon>Chryseolinea</taxon>
    </lineage>
</organism>
<dbReference type="RefSeq" id="WP_119753823.1">
    <property type="nucleotide sequence ID" value="NZ_CP032382.1"/>
</dbReference>
<accession>A0A385SFL2</accession>
<name>A0A385SFL2_9BACT</name>
<evidence type="ECO:0000313" key="2">
    <source>
        <dbReference type="Proteomes" id="UP000266183"/>
    </source>
</evidence>
<sequence length="168" mass="18954">MRKIVFAGLFVLVACGGKLTDEQRRKMHEDMEQHQIVKLSDAEIMTGALDQGREIFKALETVHFDPAKTDSVARHYHAHARWIVPGSGNAMEVERQLIEAYVIGAETGSTQDNIQKIYKEGRQEDYDSVLYSRPLVSPLPDGAVNVDGVWNIYRAKKDVILSLSKKQK</sequence>
<gene>
    <name evidence="1" type="ORF">D4L85_07925</name>
</gene>
<proteinExistence type="predicted"/>
<protein>
    <submittedName>
        <fullName evidence="1">Uncharacterized protein</fullName>
    </submittedName>
</protein>
<dbReference type="AlphaFoldDB" id="A0A385SFL2"/>
<reference evidence="2" key="1">
    <citation type="submission" date="2018-09" db="EMBL/GenBank/DDBJ databases">
        <title>Chryseolinea sp. KIS68-18 isolated from soil.</title>
        <authorList>
            <person name="Weon H.-Y."/>
            <person name="Kwon S.-W."/>
            <person name="Lee S.A."/>
        </authorList>
    </citation>
    <scope>NUCLEOTIDE SEQUENCE [LARGE SCALE GENOMIC DNA]</scope>
    <source>
        <strain evidence="2">KIS68-18</strain>
    </source>
</reference>
<dbReference type="OrthoDB" id="982178at2"/>
<dbReference type="PROSITE" id="PS51257">
    <property type="entry name" value="PROKAR_LIPOPROTEIN"/>
    <property type="match status" value="1"/>
</dbReference>
<evidence type="ECO:0000313" key="1">
    <source>
        <dbReference type="EMBL" id="AYB30513.1"/>
    </source>
</evidence>
<keyword evidence="2" id="KW-1185">Reference proteome</keyword>